<feature type="compositionally biased region" description="Polar residues" evidence="1">
    <location>
        <begin position="189"/>
        <end position="199"/>
    </location>
</feature>
<evidence type="ECO:0000313" key="3">
    <source>
        <dbReference type="Proteomes" id="UP000182259"/>
    </source>
</evidence>
<feature type="compositionally biased region" description="Low complexity" evidence="1">
    <location>
        <begin position="172"/>
        <end position="187"/>
    </location>
</feature>
<feature type="compositionally biased region" description="Low complexity" evidence="1">
    <location>
        <begin position="333"/>
        <end position="348"/>
    </location>
</feature>
<feature type="region of interest" description="Disordered" evidence="1">
    <location>
        <begin position="650"/>
        <end position="675"/>
    </location>
</feature>
<reference evidence="2 3" key="1">
    <citation type="submission" date="2016-10" db="EMBL/GenBank/DDBJ databases">
        <authorList>
            <person name="de Groot N.N."/>
        </authorList>
    </citation>
    <scope>NUCLEOTIDE SEQUENCE [LARGE SCALE GENOMIC DNA]</scope>
    <source>
        <strain evidence="2 3">PYCC 4715</strain>
    </source>
</reference>
<proteinExistence type="predicted"/>
<feature type="region of interest" description="Disordered" evidence="1">
    <location>
        <begin position="172"/>
        <end position="199"/>
    </location>
</feature>
<evidence type="ECO:0000313" key="2">
    <source>
        <dbReference type="EMBL" id="SGZ54542.1"/>
    </source>
</evidence>
<dbReference type="Proteomes" id="UP000182259">
    <property type="component" value="Chromosome III"/>
</dbReference>
<feature type="region of interest" description="Disordered" evidence="1">
    <location>
        <begin position="698"/>
        <end position="720"/>
    </location>
</feature>
<feature type="compositionally biased region" description="Polar residues" evidence="1">
    <location>
        <begin position="323"/>
        <end position="332"/>
    </location>
</feature>
<accession>A0A1L0DQ96</accession>
<protein>
    <submittedName>
        <fullName evidence="2">CIC11C00000002200</fullName>
    </submittedName>
</protein>
<feature type="region of interest" description="Disordered" evidence="1">
    <location>
        <begin position="299"/>
        <end position="361"/>
    </location>
</feature>
<gene>
    <name evidence="2" type="ORF">SAMEA4029009_CIC11G00000002200</name>
</gene>
<feature type="compositionally biased region" description="Polar residues" evidence="1">
    <location>
        <begin position="710"/>
        <end position="720"/>
    </location>
</feature>
<evidence type="ECO:0000256" key="1">
    <source>
        <dbReference type="SAM" id="MobiDB-lite"/>
    </source>
</evidence>
<sequence>MSIVVQKKIRSYLAIKDDLHKKYVTITQKQVDADLRQGLMDLYEFDQLCYSYYALKSYYDLSKSRWDLDYRNLLDDLSSLHLRIEDKIPVAELYLELPELSVLRREFRENAREGGKVAYLIVSLSVDMSVLKEILGVDIQKSTTGTPLEENNKRDSGKSALHASAAELSAGYSSQSSQVSAPQPLVSHPKSSQSVVSHSIQPVVSHSIQPVISHSAQPEVSHSTQPVVSQPVVSHPSHFVTSQHLKPQAVVSQHLTVPSTPYQLAGSGAPNAFTSHRSPGYHAFQFQLPQSLYDQRSHAYGASGHNVPPSASHAPTSFPPPSQTLVQQVNTKPSPSNPAVASSSFNASKRPSTSEDTVVKKRKNEDDDFSAFGTWTREHNYCIFKAVMDEPLRTSQSIYLAIYKQFGITLSQRAIATLELHYGYSDRTQDKYQYYIQAFHLVASQFHDNPNYVTVPWADIRLQFARKTGLTLADWEVRGRYLLFLLHRKVYGANGEPPSNYSDLVEEWKKLLNLRNLSPNLRASPPATQQQAGLEFQVGNTSISVEDEEQLWTPLYVDALIEAHSKLPLNLMNRMLVIKHYIKLKTNKEFDVKEIESRLRWRDVELGVSKLIRQREKEVREVQMNASATNRISSAGASLQTDLRNPQVNLGHTVHPTSAKQTASGATTQLSKPCSESFTNAPVRVPAETNATAANIPASTPNHLAKAPVASQQTSSDGSGQFDQLLTRIEKLTKPDWYYKAKFKPSIFTDFWDYEKCKCVYVTVEFFAGVPADTPDLTLRVARSNLKKMTRLRLLRGFKIKVLENLVENKLMNMMEHDVFTPAMIKVTKNAI</sequence>
<organism evidence="2 3">
    <name type="scientific">Sungouiella intermedia</name>
    <dbReference type="NCBI Taxonomy" id="45354"/>
    <lineage>
        <taxon>Eukaryota</taxon>
        <taxon>Fungi</taxon>
        <taxon>Dikarya</taxon>
        <taxon>Ascomycota</taxon>
        <taxon>Saccharomycotina</taxon>
        <taxon>Pichiomycetes</taxon>
        <taxon>Metschnikowiaceae</taxon>
        <taxon>Sungouiella</taxon>
    </lineage>
</organism>
<dbReference type="EMBL" id="LT635766">
    <property type="protein sequence ID" value="SGZ54542.1"/>
    <property type="molecule type" value="Genomic_DNA"/>
</dbReference>
<name>A0A1L0DQ96_9ASCO</name>
<dbReference type="AlphaFoldDB" id="A0A1L0DQ96"/>